<keyword evidence="2" id="KW-0812">Transmembrane</keyword>
<evidence type="ECO:0000256" key="2">
    <source>
        <dbReference type="SAM" id="Phobius"/>
    </source>
</evidence>
<protein>
    <submittedName>
        <fullName evidence="3">Uncharacterized protein</fullName>
    </submittedName>
</protein>
<dbReference type="EMBL" id="LZPO01007975">
    <property type="protein sequence ID" value="OBS82910.1"/>
    <property type="molecule type" value="Genomic_DNA"/>
</dbReference>
<organism evidence="3 4">
    <name type="scientific">Neotoma lepida</name>
    <name type="common">Desert woodrat</name>
    <dbReference type="NCBI Taxonomy" id="56216"/>
    <lineage>
        <taxon>Eukaryota</taxon>
        <taxon>Metazoa</taxon>
        <taxon>Chordata</taxon>
        <taxon>Craniata</taxon>
        <taxon>Vertebrata</taxon>
        <taxon>Euteleostomi</taxon>
        <taxon>Mammalia</taxon>
        <taxon>Eutheria</taxon>
        <taxon>Euarchontoglires</taxon>
        <taxon>Glires</taxon>
        <taxon>Rodentia</taxon>
        <taxon>Myomorpha</taxon>
        <taxon>Muroidea</taxon>
        <taxon>Cricetidae</taxon>
        <taxon>Neotominae</taxon>
        <taxon>Neotoma</taxon>
    </lineage>
</organism>
<dbReference type="AlphaFoldDB" id="A0A1A6HY30"/>
<keyword evidence="2" id="KW-1133">Transmembrane helix</keyword>
<keyword evidence="2" id="KW-0472">Membrane</keyword>
<dbReference type="OrthoDB" id="9630076at2759"/>
<keyword evidence="4" id="KW-1185">Reference proteome</keyword>
<evidence type="ECO:0000313" key="3">
    <source>
        <dbReference type="EMBL" id="OBS82910.1"/>
    </source>
</evidence>
<name>A0A1A6HY30_NEOLE</name>
<feature type="compositionally biased region" description="Basic and acidic residues" evidence="1">
    <location>
        <begin position="136"/>
        <end position="146"/>
    </location>
</feature>
<gene>
    <name evidence="3" type="ORF">A6R68_23099</name>
</gene>
<comment type="caution">
    <text evidence="3">The sequence shown here is derived from an EMBL/GenBank/DDBJ whole genome shotgun (WGS) entry which is preliminary data.</text>
</comment>
<accession>A0A1A6HY30</accession>
<reference evidence="3 4" key="1">
    <citation type="submission" date="2016-06" db="EMBL/GenBank/DDBJ databases">
        <title>The Draft Genome Sequence and Annotation of the Desert Woodrat Neotoma lepida.</title>
        <authorList>
            <person name="Campbell M."/>
            <person name="Oakeson K.F."/>
            <person name="Yandell M."/>
            <person name="Halpert J.R."/>
            <person name="Dearing D."/>
        </authorList>
    </citation>
    <scope>NUCLEOTIDE SEQUENCE [LARGE SCALE GENOMIC DNA]</scope>
    <source>
        <strain evidence="3">417</strain>
        <tissue evidence="3">Liver</tissue>
    </source>
</reference>
<dbReference type="Proteomes" id="UP000092124">
    <property type="component" value="Unassembled WGS sequence"/>
</dbReference>
<feature type="region of interest" description="Disordered" evidence="1">
    <location>
        <begin position="136"/>
        <end position="158"/>
    </location>
</feature>
<sequence length="158" mass="17169">MKPRFHKVSGRFSQRGRMRAVSQKATVHGLCLYMILCFGLGLGLGFSLGLDLNPGFGLNLGLGLGTGLSIRLGRSLDLPQMASLDIVHQESTNNVAMGDSSVVSIMEVMDENLGQISDVKAVSQYEFDNWENVHEDTRDEAVKEGAEDGQGNHQTTET</sequence>
<evidence type="ECO:0000256" key="1">
    <source>
        <dbReference type="SAM" id="MobiDB-lite"/>
    </source>
</evidence>
<feature type="transmembrane region" description="Helical" evidence="2">
    <location>
        <begin position="25"/>
        <end position="50"/>
    </location>
</feature>
<evidence type="ECO:0000313" key="4">
    <source>
        <dbReference type="Proteomes" id="UP000092124"/>
    </source>
</evidence>
<proteinExistence type="predicted"/>